<keyword evidence="3" id="KW-1185">Reference proteome</keyword>
<dbReference type="AlphaFoldDB" id="Q2GYL1"/>
<accession>Q2GYL1</accession>
<evidence type="ECO:0000256" key="1">
    <source>
        <dbReference type="SAM" id="MobiDB-lite"/>
    </source>
</evidence>
<sequence>MPFRNWLRNRTDLEMRNFGFRKKCRNPLVHVVTGDARLSSSHNLNGALGDLAIVSRMLATINRKPTDPPGYQLPGSPGESVSVFRRPSRPSGF</sequence>
<dbReference type="EMBL" id="CH408033">
    <property type="protein sequence ID" value="EAQ85690.1"/>
    <property type="molecule type" value="Genomic_DNA"/>
</dbReference>
<dbReference type="VEuPathDB" id="FungiDB:CHGG_06943"/>
<dbReference type="RefSeq" id="XP_001224599.1">
    <property type="nucleotide sequence ID" value="XM_001224598.1"/>
</dbReference>
<organism evidence="2 3">
    <name type="scientific">Chaetomium globosum (strain ATCC 6205 / CBS 148.51 / DSM 1962 / NBRC 6347 / NRRL 1970)</name>
    <name type="common">Soil fungus</name>
    <dbReference type="NCBI Taxonomy" id="306901"/>
    <lineage>
        <taxon>Eukaryota</taxon>
        <taxon>Fungi</taxon>
        <taxon>Dikarya</taxon>
        <taxon>Ascomycota</taxon>
        <taxon>Pezizomycotina</taxon>
        <taxon>Sordariomycetes</taxon>
        <taxon>Sordariomycetidae</taxon>
        <taxon>Sordariales</taxon>
        <taxon>Chaetomiaceae</taxon>
        <taxon>Chaetomium</taxon>
    </lineage>
</organism>
<proteinExistence type="predicted"/>
<feature type="region of interest" description="Disordered" evidence="1">
    <location>
        <begin position="64"/>
        <end position="93"/>
    </location>
</feature>
<dbReference type="GeneID" id="4394208"/>
<feature type="compositionally biased region" description="Low complexity" evidence="1">
    <location>
        <begin position="80"/>
        <end position="93"/>
    </location>
</feature>
<gene>
    <name evidence="2" type="ORF">CHGG_06943</name>
</gene>
<evidence type="ECO:0000313" key="3">
    <source>
        <dbReference type="Proteomes" id="UP000001056"/>
    </source>
</evidence>
<dbReference type="HOGENOM" id="CLU_2399464_0_0_1"/>
<dbReference type="Proteomes" id="UP000001056">
    <property type="component" value="Unassembled WGS sequence"/>
</dbReference>
<name>Q2GYL1_CHAGB</name>
<dbReference type="InParanoid" id="Q2GYL1"/>
<protein>
    <submittedName>
        <fullName evidence="2">Uncharacterized protein</fullName>
    </submittedName>
</protein>
<evidence type="ECO:0000313" key="2">
    <source>
        <dbReference type="EMBL" id="EAQ85690.1"/>
    </source>
</evidence>
<reference evidence="3" key="1">
    <citation type="journal article" date="2015" name="Genome Announc.">
        <title>Draft genome sequence of the cellulolytic fungus Chaetomium globosum.</title>
        <authorList>
            <person name="Cuomo C.A."/>
            <person name="Untereiner W.A."/>
            <person name="Ma L.-J."/>
            <person name="Grabherr M."/>
            <person name="Birren B.W."/>
        </authorList>
    </citation>
    <scope>NUCLEOTIDE SEQUENCE [LARGE SCALE GENOMIC DNA]</scope>
    <source>
        <strain evidence="3">ATCC 6205 / CBS 148.51 / DSM 1962 / NBRC 6347 / NRRL 1970</strain>
    </source>
</reference>